<accession>A0A563U538</accession>
<dbReference type="AlphaFoldDB" id="A0A563U538"/>
<dbReference type="OrthoDB" id="1118857at2"/>
<evidence type="ECO:0000313" key="2">
    <source>
        <dbReference type="Proteomes" id="UP000320042"/>
    </source>
</evidence>
<organism evidence="1 2">
    <name type="scientific">Mucilaginibacter pallidiroseus</name>
    <dbReference type="NCBI Taxonomy" id="2599295"/>
    <lineage>
        <taxon>Bacteria</taxon>
        <taxon>Pseudomonadati</taxon>
        <taxon>Bacteroidota</taxon>
        <taxon>Sphingobacteriia</taxon>
        <taxon>Sphingobacteriales</taxon>
        <taxon>Sphingobacteriaceae</taxon>
        <taxon>Mucilaginibacter</taxon>
    </lineage>
</organism>
<dbReference type="InterPro" id="IPR008969">
    <property type="entry name" value="CarboxyPept-like_regulatory"/>
</dbReference>
<dbReference type="RefSeq" id="WP_146382729.1">
    <property type="nucleotide sequence ID" value="NZ_VOEJ01000007.1"/>
</dbReference>
<dbReference type="EMBL" id="VOEJ01000007">
    <property type="protein sequence ID" value="TWR26449.1"/>
    <property type="molecule type" value="Genomic_DNA"/>
</dbReference>
<gene>
    <name evidence="1" type="ORF">FPZ43_14910</name>
</gene>
<dbReference type="SUPFAM" id="SSF49464">
    <property type="entry name" value="Carboxypeptidase regulatory domain-like"/>
    <property type="match status" value="1"/>
</dbReference>
<keyword evidence="2" id="KW-1185">Reference proteome</keyword>
<dbReference type="Proteomes" id="UP000320042">
    <property type="component" value="Unassembled WGS sequence"/>
</dbReference>
<name>A0A563U538_9SPHI</name>
<evidence type="ECO:0008006" key="3">
    <source>
        <dbReference type="Google" id="ProtNLM"/>
    </source>
</evidence>
<protein>
    <recommendedName>
        <fullName evidence="3">TonB-dependent receptor SusC</fullName>
    </recommendedName>
</protein>
<evidence type="ECO:0000313" key="1">
    <source>
        <dbReference type="EMBL" id="TWR26449.1"/>
    </source>
</evidence>
<proteinExistence type="predicted"/>
<comment type="caution">
    <text evidence="1">The sequence shown here is derived from an EMBL/GenBank/DDBJ whole genome shotgun (WGS) entry which is preliminary data.</text>
</comment>
<sequence length="237" mass="27539">MRCYILALFFCFLATVAFGQKKLRGRVFEHQTRIGLSDVFIENITNKQSVFTDAKGRFNINAKAGDILTLKGFAYMHDTVLVTDLNEKEIFLTPKKNELAQVNITTTETSNMNTYYDPLYHGQTVVYQRDKKGYPTGGIVVRMWYWKKDERKKAKLQKQLKDFETMDRIAAVFNAKSLSRYVPLEGQDMQNFISLYTPSVKVYTKSNFELIPYLNDCYKKYQDLPADKRSPEPLVIN</sequence>
<reference evidence="1 2" key="1">
    <citation type="submission" date="2019-07" db="EMBL/GenBank/DDBJ databases">
        <authorList>
            <person name="Kim J."/>
        </authorList>
    </citation>
    <scope>NUCLEOTIDE SEQUENCE [LARGE SCALE GENOMIC DNA]</scope>
    <source>
        <strain evidence="2">dk17</strain>
    </source>
</reference>